<dbReference type="Proteomes" id="UP001596540">
    <property type="component" value="Unassembled WGS sequence"/>
</dbReference>
<evidence type="ECO:0000313" key="1">
    <source>
        <dbReference type="EMBL" id="MFC7329617.1"/>
    </source>
</evidence>
<evidence type="ECO:0000313" key="2">
    <source>
        <dbReference type="Proteomes" id="UP001596540"/>
    </source>
</evidence>
<organism evidence="1 2">
    <name type="scientific">Marinactinospora rubrisoli</name>
    <dbReference type="NCBI Taxonomy" id="2715399"/>
    <lineage>
        <taxon>Bacteria</taxon>
        <taxon>Bacillati</taxon>
        <taxon>Actinomycetota</taxon>
        <taxon>Actinomycetes</taxon>
        <taxon>Streptosporangiales</taxon>
        <taxon>Nocardiopsidaceae</taxon>
        <taxon>Marinactinospora</taxon>
    </lineage>
</organism>
<comment type="caution">
    <text evidence="1">The sequence shown here is derived from an EMBL/GenBank/DDBJ whole genome shotgun (WGS) entry which is preliminary data.</text>
</comment>
<dbReference type="InterPro" id="IPR029083">
    <property type="entry name" value="Imm32"/>
</dbReference>
<dbReference type="RefSeq" id="WP_379872263.1">
    <property type="nucleotide sequence ID" value="NZ_JBHTBH010000008.1"/>
</dbReference>
<protein>
    <submittedName>
        <fullName evidence="1">Uncharacterized protein</fullName>
    </submittedName>
</protein>
<dbReference type="EMBL" id="JBHTBH010000008">
    <property type="protein sequence ID" value="MFC7329617.1"/>
    <property type="molecule type" value="Genomic_DNA"/>
</dbReference>
<reference evidence="2" key="1">
    <citation type="journal article" date="2019" name="Int. J. Syst. Evol. Microbiol.">
        <title>The Global Catalogue of Microorganisms (GCM) 10K type strain sequencing project: providing services to taxonomists for standard genome sequencing and annotation.</title>
        <authorList>
            <consortium name="The Broad Institute Genomics Platform"/>
            <consortium name="The Broad Institute Genome Sequencing Center for Infectious Disease"/>
            <person name="Wu L."/>
            <person name="Ma J."/>
        </authorList>
    </citation>
    <scope>NUCLEOTIDE SEQUENCE [LARGE SCALE GENOMIC DNA]</scope>
    <source>
        <strain evidence="2">CGMCC 4.7382</strain>
    </source>
</reference>
<proteinExistence type="predicted"/>
<sequence>MRCFPPSREVIVTGSADALHALAHTVAAGGRCTAGPGSEDGAVLLVAVEAGTAPGPVRVEADLAERVLRIHGAGEYRAVLGAALHDTAAMTDGGHLHVDHYPDHPYLAEGSAPLIVESPHGGMPRRP</sequence>
<gene>
    <name evidence="1" type="ORF">ACFQRF_17950</name>
</gene>
<dbReference type="Pfam" id="PF15566">
    <property type="entry name" value="Imm32"/>
    <property type="match status" value="1"/>
</dbReference>
<keyword evidence="2" id="KW-1185">Reference proteome</keyword>
<accession>A0ABW2KI15</accession>
<name>A0ABW2KI15_9ACTN</name>